<dbReference type="InterPro" id="IPR054189">
    <property type="entry name" value="DUF6894"/>
</dbReference>
<reference evidence="2 3" key="1">
    <citation type="submission" date="2020-08" db="EMBL/GenBank/DDBJ databases">
        <title>Genomic Encyclopedia of Type Strains, Phase IV (KMG-IV): sequencing the most valuable type-strain genomes for metagenomic binning, comparative biology and taxonomic classification.</title>
        <authorList>
            <person name="Goeker M."/>
        </authorList>
    </citation>
    <scope>NUCLEOTIDE SEQUENCE [LARGE SCALE GENOMIC DNA]</scope>
    <source>
        <strain evidence="2 3">DSM 100044</strain>
    </source>
</reference>
<evidence type="ECO:0000259" key="1">
    <source>
        <dbReference type="Pfam" id="PF21834"/>
    </source>
</evidence>
<proteinExistence type="predicted"/>
<evidence type="ECO:0000313" key="3">
    <source>
        <dbReference type="Proteomes" id="UP000546200"/>
    </source>
</evidence>
<keyword evidence="3" id="KW-1185">Reference proteome</keyword>
<protein>
    <recommendedName>
        <fullName evidence="1">DUF6894 domain-containing protein</fullName>
    </recommendedName>
</protein>
<dbReference type="AlphaFoldDB" id="A0A7W9BGJ1"/>
<dbReference type="Pfam" id="PF21834">
    <property type="entry name" value="DUF6894"/>
    <property type="match status" value="1"/>
</dbReference>
<feature type="domain" description="DUF6894" evidence="1">
    <location>
        <begin position="3"/>
        <end position="58"/>
    </location>
</feature>
<name>A0A7W9BGJ1_9SPHN</name>
<dbReference type="RefSeq" id="WP_184059862.1">
    <property type="nucleotide sequence ID" value="NZ_JACIJK010000011.1"/>
</dbReference>
<comment type="caution">
    <text evidence="2">The sequence shown here is derived from an EMBL/GenBank/DDBJ whole genome shotgun (WGS) entry which is preliminary data.</text>
</comment>
<sequence>MPRFDIHIDDGELTGSGVGCTFPDMDAAVAATVHAASLKAEERALCGHRAQRLVCEVLEHGTKNRRHFDVVLRASIP</sequence>
<gene>
    <name evidence="2" type="ORF">FHS94_003385</name>
</gene>
<dbReference type="EMBL" id="JACIJK010000011">
    <property type="protein sequence ID" value="MBB5716519.1"/>
    <property type="molecule type" value="Genomic_DNA"/>
</dbReference>
<dbReference type="Proteomes" id="UP000546200">
    <property type="component" value="Unassembled WGS sequence"/>
</dbReference>
<accession>A0A7W9BGJ1</accession>
<evidence type="ECO:0000313" key="2">
    <source>
        <dbReference type="EMBL" id="MBB5716519.1"/>
    </source>
</evidence>
<organism evidence="2 3">
    <name type="scientific">Sphingomonas aerophila</name>
    <dbReference type="NCBI Taxonomy" id="1344948"/>
    <lineage>
        <taxon>Bacteria</taxon>
        <taxon>Pseudomonadati</taxon>
        <taxon>Pseudomonadota</taxon>
        <taxon>Alphaproteobacteria</taxon>
        <taxon>Sphingomonadales</taxon>
        <taxon>Sphingomonadaceae</taxon>
        <taxon>Sphingomonas</taxon>
    </lineage>
</organism>